<organism evidence="4 5">
    <name type="scientific">Saxophila tyrrhenica</name>
    <dbReference type="NCBI Taxonomy" id="1690608"/>
    <lineage>
        <taxon>Eukaryota</taxon>
        <taxon>Fungi</taxon>
        <taxon>Dikarya</taxon>
        <taxon>Ascomycota</taxon>
        <taxon>Pezizomycotina</taxon>
        <taxon>Dothideomycetes</taxon>
        <taxon>Dothideomycetidae</taxon>
        <taxon>Mycosphaerellales</taxon>
        <taxon>Extremaceae</taxon>
        <taxon>Saxophila</taxon>
    </lineage>
</organism>
<dbReference type="EMBL" id="JAVRRT010000018">
    <property type="protein sequence ID" value="KAK5164833.1"/>
    <property type="molecule type" value="Genomic_DNA"/>
</dbReference>
<feature type="coiled-coil region" evidence="1">
    <location>
        <begin position="961"/>
        <end position="995"/>
    </location>
</feature>
<dbReference type="InterPro" id="IPR056023">
    <property type="entry name" value="DUF7603"/>
</dbReference>
<feature type="region of interest" description="Disordered" evidence="2">
    <location>
        <begin position="23"/>
        <end position="67"/>
    </location>
</feature>
<comment type="caution">
    <text evidence="4">The sequence shown here is derived from an EMBL/GenBank/DDBJ whole genome shotgun (WGS) entry which is preliminary data.</text>
</comment>
<reference evidence="4 5" key="1">
    <citation type="submission" date="2023-08" db="EMBL/GenBank/DDBJ databases">
        <title>Black Yeasts Isolated from many extreme environments.</title>
        <authorList>
            <person name="Coleine C."/>
            <person name="Stajich J.E."/>
            <person name="Selbmann L."/>
        </authorList>
    </citation>
    <scope>NUCLEOTIDE SEQUENCE [LARGE SCALE GENOMIC DNA]</scope>
    <source>
        <strain evidence="4 5">CCFEE 5935</strain>
    </source>
</reference>
<feature type="compositionally biased region" description="Polar residues" evidence="2">
    <location>
        <begin position="620"/>
        <end position="639"/>
    </location>
</feature>
<feature type="compositionally biased region" description="Polar residues" evidence="2">
    <location>
        <begin position="298"/>
        <end position="308"/>
    </location>
</feature>
<protein>
    <recommendedName>
        <fullName evidence="3">DUF7603 domain-containing protein</fullName>
    </recommendedName>
</protein>
<feature type="compositionally biased region" description="Polar residues" evidence="2">
    <location>
        <begin position="260"/>
        <end position="272"/>
    </location>
</feature>
<feature type="region of interest" description="Disordered" evidence="2">
    <location>
        <begin position="79"/>
        <end position="193"/>
    </location>
</feature>
<evidence type="ECO:0000256" key="1">
    <source>
        <dbReference type="SAM" id="Coils"/>
    </source>
</evidence>
<feature type="domain" description="DUF7603" evidence="3">
    <location>
        <begin position="790"/>
        <end position="886"/>
    </location>
</feature>
<dbReference type="RefSeq" id="XP_064655029.1">
    <property type="nucleotide sequence ID" value="XM_064806724.1"/>
</dbReference>
<feature type="region of interest" description="Disordered" evidence="2">
    <location>
        <begin position="230"/>
        <end position="249"/>
    </location>
</feature>
<keyword evidence="5" id="KW-1185">Reference proteome</keyword>
<feature type="coiled-coil region" evidence="1">
    <location>
        <begin position="433"/>
        <end position="551"/>
    </location>
</feature>
<feature type="compositionally biased region" description="Polar residues" evidence="2">
    <location>
        <begin position="230"/>
        <end position="240"/>
    </location>
</feature>
<name>A0AAV9NXV0_9PEZI</name>
<dbReference type="AlphaFoldDB" id="A0AAV9NXV0"/>
<evidence type="ECO:0000259" key="3">
    <source>
        <dbReference type="Pfam" id="PF24554"/>
    </source>
</evidence>
<dbReference type="Pfam" id="PF24554">
    <property type="entry name" value="DUF7603"/>
    <property type="match status" value="1"/>
</dbReference>
<sequence>MAGHALHSQRSSLADLDYYDDTRSASAYSDDGSSRYPSALHSRSHSTQDPGQQYQYQQESGRRQPSLAQITVPSFSAFRSQVSSIPVSSPSATRRKQLPAHAPRAHSLAELPSPRLTNPAARPLSVDTAHPQPSGLAKLTNAVSPPRSETSPVRQDHSASYTYTPRPHTRNDSIDSRIADSETSSSLYGGESRRSSIPVHLRYAQEHTISHAPKQSVSSIDYTSQYSPTKRLSAVSSMNGSRRPPEMKLEMDGVQRTLTDESIGSAADSPSTHRSKSPGGSRWKLFGRKGSVPKVNGDSPTTTFSERSVSPGPSPHLQTPIAMEQSPLGPRLTPPGLDIHKANALSGPRSDYFENPETPILIGTPETNAHVKELERELAHVSSELASSVKREMELEDELDRIRTEAPTVQPSDAGRRTSDYYSDSGASTRYPVSDVDLKLDQMERSLRKVEQEKASIKVDMASRLQAELSRRRDLEQMVQHMEEQLQRKFDEDEDHRDAEERVDELESTLEDTRRLLNQERQAKGSFEDLYSATRLEMELHRNERDNLRDEIVPGLRARVEGLETEAADTQALVYENTRMQQELVALKGKMQGRFGSIAEEDISGVTSPTIGGPRVGLSRSGSLARSQSKRGGSLTRSGSVKEREAGGGRHRSGSLNGDAVKEIEDQRDALHKALKLLIIRCEKQQREHERAIKKLTKAKTKAEQVTPTRTAYHKEVAFLKEEVASLRKRAEDALEQKWQYEKGLGGIKMDLDRAEMETRGLRIILQDHDILAPTTPTRTSGESIEAEEDRLKLSISTAEAERDQARHIAAQYRARAQEVDDNSAAELMRSANRMDQLAAELDKQVQSNVQLRNRLASAVAKGEQEQRESNGRIADMQKRLTVMEDSVLAAQQHSEATLGNHEAEVRRIEEASSPSLQRLRISIPNGGSKRLAPPSPLMAKSPKIGGKRLTETSLLEMSRTQMLERKVKEMEGLLREAEEDMHVVVQRVNQSQMEVNELQTERDVALGQMRKLQGLISEERERVGGLMG</sequence>
<feature type="region of interest" description="Disordered" evidence="2">
    <location>
        <begin position="404"/>
        <end position="428"/>
    </location>
</feature>
<feature type="region of interest" description="Disordered" evidence="2">
    <location>
        <begin position="260"/>
        <end position="317"/>
    </location>
</feature>
<evidence type="ECO:0000256" key="2">
    <source>
        <dbReference type="SAM" id="MobiDB-lite"/>
    </source>
</evidence>
<dbReference type="Proteomes" id="UP001337655">
    <property type="component" value="Unassembled WGS sequence"/>
</dbReference>
<dbReference type="GeneID" id="89930828"/>
<evidence type="ECO:0000313" key="4">
    <source>
        <dbReference type="EMBL" id="KAK5164833.1"/>
    </source>
</evidence>
<feature type="compositionally biased region" description="Polar residues" evidence="2">
    <location>
        <begin position="141"/>
        <end position="163"/>
    </location>
</feature>
<proteinExistence type="predicted"/>
<gene>
    <name evidence="4" type="ORF">LTR77_009497</name>
</gene>
<feature type="region of interest" description="Disordered" evidence="2">
    <location>
        <begin position="925"/>
        <end position="944"/>
    </location>
</feature>
<feature type="compositionally biased region" description="Low complexity" evidence="2">
    <location>
        <begin position="80"/>
        <end position="91"/>
    </location>
</feature>
<accession>A0AAV9NXV0</accession>
<feature type="coiled-coil region" evidence="1">
    <location>
        <begin position="796"/>
        <end position="855"/>
    </location>
</feature>
<keyword evidence="1" id="KW-0175">Coiled coil</keyword>
<feature type="region of interest" description="Disordered" evidence="2">
    <location>
        <begin position="604"/>
        <end position="661"/>
    </location>
</feature>
<feature type="coiled-coil region" evidence="1">
    <location>
        <begin position="675"/>
        <end position="737"/>
    </location>
</feature>
<evidence type="ECO:0000313" key="5">
    <source>
        <dbReference type="Proteomes" id="UP001337655"/>
    </source>
</evidence>
<feature type="compositionally biased region" description="Basic and acidic residues" evidence="2">
    <location>
        <begin position="169"/>
        <end position="180"/>
    </location>
</feature>